<dbReference type="Proteomes" id="UP000479190">
    <property type="component" value="Unassembled WGS sequence"/>
</dbReference>
<evidence type="ECO:0000256" key="1">
    <source>
        <dbReference type="SAM" id="MobiDB-lite"/>
    </source>
</evidence>
<accession>A0A6H5IWJ6</accession>
<feature type="region of interest" description="Disordered" evidence="1">
    <location>
        <begin position="89"/>
        <end position="144"/>
    </location>
</feature>
<evidence type="ECO:0000313" key="2">
    <source>
        <dbReference type="EMBL" id="CAB0040314.1"/>
    </source>
</evidence>
<dbReference type="AlphaFoldDB" id="A0A6H5IWJ6"/>
<proteinExistence type="predicted"/>
<reference evidence="2 3" key="1">
    <citation type="submission" date="2020-02" db="EMBL/GenBank/DDBJ databases">
        <authorList>
            <person name="Ferguson B K."/>
        </authorList>
    </citation>
    <scope>NUCLEOTIDE SEQUENCE [LARGE SCALE GENOMIC DNA]</scope>
</reference>
<protein>
    <submittedName>
        <fullName evidence="2">Uncharacterized protein</fullName>
    </submittedName>
</protein>
<name>A0A6H5IWJ6_9HYME</name>
<feature type="compositionally biased region" description="Low complexity" evidence="1">
    <location>
        <begin position="202"/>
        <end position="211"/>
    </location>
</feature>
<dbReference type="EMBL" id="CADCXV010001016">
    <property type="protein sequence ID" value="CAB0040314.1"/>
    <property type="molecule type" value="Genomic_DNA"/>
</dbReference>
<sequence>MIYNHPDDLLNVSYNSIDWIRQRDGLKFSLYTIYRSTTRRVILPEWIVLCTPRELSPTQFIALAACAYAAPADDASPKQNAVVPKDVKQEAAVDPATTAAPKPAESDKKEEATTTTTTAAPENKKPEEEATTTTTPKPSGPATKEEIQQIIADGLADVNSKVKSTLVVASIVLTTLKTRMALRVRGQQLCYKAESTQRALRGSSSNDGSSSTRTPKRENNLWALALRDKIHSRAQTYTYNRSRQLLSYTKRPPEEEDDGSAKDPLGVYLRALLPLLPQSKSLFVRISSRICRIRNLSGLRVLSSDGQANEHEGRVDVFRSRSRSATAVAAAAALRRAPPLQRQVLPGAPLSWLQMKVESELLLLLLESINVDIIARREIVAAARATTTTTTTITTGKTARRSAPIARIIIKLVCRCSARQSIRGACGHEIDTHIIHRARAFLIITRELRDKNQSRREKEREREMGEDKNK</sequence>
<feature type="compositionally biased region" description="Low complexity" evidence="1">
    <location>
        <begin position="131"/>
        <end position="142"/>
    </location>
</feature>
<evidence type="ECO:0000313" key="3">
    <source>
        <dbReference type="Proteomes" id="UP000479190"/>
    </source>
</evidence>
<gene>
    <name evidence="2" type="ORF">TBRA_LOCUS12037</name>
</gene>
<organism evidence="2 3">
    <name type="scientific">Trichogramma brassicae</name>
    <dbReference type="NCBI Taxonomy" id="86971"/>
    <lineage>
        <taxon>Eukaryota</taxon>
        <taxon>Metazoa</taxon>
        <taxon>Ecdysozoa</taxon>
        <taxon>Arthropoda</taxon>
        <taxon>Hexapoda</taxon>
        <taxon>Insecta</taxon>
        <taxon>Pterygota</taxon>
        <taxon>Neoptera</taxon>
        <taxon>Endopterygota</taxon>
        <taxon>Hymenoptera</taxon>
        <taxon>Apocrita</taxon>
        <taxon>Proctotrupomorpha</taxon>
        <taxon>Chalcidoidea</taxon>
        <taxon>Trichogrammatidae</taxon>
        <taxon>Trichogramma</taxon>
    </lineage>
</organism>
<keyword evidence="3" id="KW-1185">Reference proteome</keyword>
<feature type="region of interest" description="Disordered" evidence="1">
    <location>
        <begin position="193"/>
        <end position="216"/>
    </location>
</feature>